<reference evidence="2" key="1">
    <citation type="submission" date="2014-03" db="EMBL/GenBank/DDBJ databases">
        <authorList>
            <person name="Aksoy S."/>
            <person name="Warren W."/>
            <person name="Wilson R.K."/>
        </authorList>
    </citation>
    <scope>NUCLEOTIDE SEQUENCE [LARGE SCALE GENOMIC DNA]</scope>
    <source>
        <strain evidence="2">IAEA</strain>
    </source>
</reference>
<proteinExistence type="predicted"/>
<dbReference type="VEuPathDB" id="VectorBase:GPAI043945"/>
<reference evidence="1" key="2">
    <citation type="submission" date="2020-05" db="UniProtKB">
        <authorList>
            <consortium name="EnsemblMetazoa"/>
        </authorList>
    </citation>
    <scope>IDENTIFICATION</scope>
    <source>
        <strain evidence="1">IAEA</strain>
    </source>
</reference>
<accession>A0A1B0AFC9</accession>
<dbReference type="EnsemblMetazoa" id="GPAI043945-RA">
    <property type="protein sequence ID" value="GPAI043945-PA"/>
    <property type="gene ID" value="GPAI043945"/>
</dbReference>
<name>A0A1B0AFC9_GLOPL</name>
<evidence type="ECO:0000313" key="1">
    <source>
        <dbReference type="EnsemblMetazoa" id="GPAI043945-PA"/>
    </source>
</evidence>
<sequence>MLIALFLSESLELVLNEDKDHNFLKRTKLKNYSNASKSAKYDKYFNCVEENNSKGEDCCLSCLNLYKDLNSYFISLDKRYNGKVCFEMHNFRNSSYRKNKIKIPPILIPNESHAVNLKCNNCY</sequence>
<evidence type="ECO:0000313" key="2">
    <source>
        <dbReference type="Proteomes" id="UP000092445"/>
    </source>
</evidence>
<dbReference type="AlphaFoldDB" id="A0A1B0AFC9"/>
<organism evidence="1 2">
    <name type="scientific">Glossina pallidipes</name>
    <name type="common">Tsetse fly</name>
    <dbReference type="NCBI Taxonomy" id="7398"/>
    <lineage>
        <taxon>Eukaryota</taxon>
        <taxon>Metazoa</taxon>
        <taxon>Ecdysozoa</taxon>
        <taxon>Arthropoda</taxon>
        <taxon>Hexapoda</taxon>
        <taxon>Insecta</taxon>
        <taxon>Pterygota</taxon>
        <taxon>Neoptera</taxon>
        <taxon>Endopterygota</taxon>
        <taxon>Diptera</taxon>
        <taxon>Brachycera</taxon>
        <taxon>Muscomorpha</taxon>
        <taxon>Hippoboscoidea</taxon>
        <taxon>Glossinidae</taxon>
        <taxon>Glossina</taxon>
    </lineage>
</organism>
<protein>
    <submittedName>
        <fullName evidence="1">Uncharacterized protein</fullName>
    </submittedName>
</protein>
<dbReference type="Proteomes" id="UP000092445">
    <property type="component" value="Unassembled WGS sequence"/>
</dbReference>
<keyword evidence="2" id="KW-1185">Reference proteome</keyword>